<dbReference type="AlphaFoldDB" id="A0A811UXJ2"/>
<sequence length="158" mass="17848">MIAPLRMPHAAPAAAVVAITATHSLAFGVRFLLFFYFSLNTLRFRTYVTSNTIQNNFVTEKYTSVCIERSPRNVEGERRYAATKCICLSCNVVELLKKKQLPLSPQPPTPTSQQQQQQDQQPRPASLLLQPVRVIWPTNKSQQQQLQQYQSVSVGSIL</sequence>
<name>A0A811UXJ2_CERCA</name>
<evidence type="ECO:0000313" key="2">
    <source>
        <dbReference type="EMBL" id="CAD7003909.1"/>
    </source>
</evidence>
<dbReference type="Proteomes" id="UP000606786">
    <property type="component" value="Unassembled WGS sequence"/>
</dbReference>
<comment type="caution">
    <text evidence="2">The sequence shown here is derived from an EMBL/GenBank/DDBJ whole genome shotgun (WGS) entry which is preliminary data.</text>
</comment>
<feature type="region of interest" description="Disordered" evidence="1">
    <location>
        <begin position="102"/>
        <end position="123"/>
    </location>
</feature>
<accession>A0A811UXJ2</accession>
<evidence type="ECO:0000256" key="1">
    <source>
        <dbReference type="SAM" id="MobiDB-lite"/>
    </source>
</evidence>
<dbReference type="EMBL" id="CAJHJT010000034">
    <property type="protein sequence ID" value="CAD7003909.1"/>
    <property type="molecule type" value="Genomic_DNA"/>
</dbReference>
<proteinExistence type="predicted"/>
<feature type="compositionally biased region" description="Low complexity" evidence="1">
    <location>
        <begin position="111"/>
        <end position="122"/>
    </location>
</feature>
<protein>
    <submittedName>
        <fullName evidence="2">(Mediterranean fruit fly) hypothetical protein</fullName>
    </submittedName>
</protein>
<organism evidence="2 3">
    <name type="scientific">Ceratitis capitata</name>
    <name type="common">Mediterranean fruit fly</name>
    <name type="synonym">Tephritis capitata</name>
    <dbReference type="NCBI Taxonomy" id="7213"/>
    <lineage>
        <taxon>Eukaryota</taxon>
        <taxon>Metazoa</taxon>
        <taxon>Ecdysozoa</taxon>
        <taxon>Arthropoda</taxon>
        <taxon>Hexapoda</taxon>
        <taxon>Insecta</taxon>
        <taxon>Pterygota</taxon>
        <taxon>Neoptera</taxon>
        <taxon>Endopterygota</taxon>
        <taxon>Diptera</taxon>
        <taxon>Brachycera</taxon>
        <taxon>Muscomorpha</taxon>
        <taxon>Tephritoidea</taxon>
        <taxon>Tephritidae</taxon>
        <taxon>Ceratitis</taxon>
        <taxon>Ceratitis</taxon>
    </lineage>
</organism>
<keyword evidence="3" id="KW-1185">Reference proteome</keyword>
<reference evidence="2" key="1">
    <citation type="submission" date="2020-11" db="EMBL/GenBank/DDBJ databases">
        <authorList>
            <person name="Whitehead M."/>
        </authorList>
    </citation>
    <scope>NUCLEOTIDE SEQUENCE</scope>
    <source>
        <strain evidence="2">EGII</strain>
    </source>
</reference>
<gene>
    <name evidence="2" type="ORF">CCAP1982_LOCUS12337</name>
</gene>
<evidence type="ECO:0000313" key="3">
    <source>
        <dbReference type="Proteomes" id="UP000606786"/>
    </source>
</evidence>